<evidence type="ECO:0000256" key="3">
    <source>
        <dbReference type="ARBA" id="ARBA00022692"/>
    </source>
</evidence>
<evidence type="ECO:0000256" key="7">
    <source>
        <dbReference type="ARBA" id="ARBA00022833"/>
    </source>
</evidence>
<dbReference type="PROSITE" id="PS50089">
    <property type="entry name" value="ZF_RING_2"/>
    <property type="match status" value="1"/>
</dbReference>
<dbReference type="Gene3D" id="3.30.40.10">
    <property type="entry name" value="Zinc/RING finger domain, C3HC4 (zinc finger)"/>
    <property type="match status" value="1"/>
</dbReference>
<dbReference type="Gramene" id="OE9A027956T1">
    <property type="protein sequence ID" value="OE9A027956C1"/>
    <property type="gene ID" value="OE9A027956"/>
</dbReference>
<name>A0A8S0S6P9_OLEEU</name>
<evidence type="ECO:0000256" key="2">
    <source>
        <dbReference type="ARBA" id="ARBA00022554"/>
    </source>
</evidence>
<evidence type="ECO:0000256" key="9">
    <source>
        <dbReference type="ARBA" id="ARBA00022989"/>
    </source>
</evidence>
<evidence type="ECO:0000256" key="17">
    <source>
        <dbReference type="SAM" id="MobiDB-lite"/>
    </source>
</evidence>
<dbReference type="PANTHER" id="PTHR47168">
    <property type="entry name" value="RING ZINC FINGER DOMAIN SUPERFAMILY PROTEIN-RELATED"/>
    <property type="match status" value="1"/>
</dbReference>
<accession>A0A8S0S6P9</accession>
<organism evidence="20 21">
    <name type="scientific">Olea europaea subsp. europaea</name>
    <dbReference type="NCBI Taxonomy" id="158383"/>
    <lineage>
        <taxon>Eukaryota</taxon>
        <taxon>Viridiplantae</taxon>
        <taxon>Streptophyta</taxon>
        <taxon>Embryophyta</taxon>
        <taxon>Tracheophyta</taxon>
        <taxon>Spermatophyta</taxon>
        <taxon>Magnoliopsida</taxon>
        <taxon>eudicotyledons</taxon>
        <taxon>Gunneridae</taxon>
        <taxon>Pentapetalae</taxon>
        <taxon>asterids</taxon>
        <taxon>lamiids</taxon>
        <taxon>Lamiales</taxon>
        <taxon>Oleaceae</taxon>
        <taxon>Oleeae</taxon>
        <taxon>Olea</taxon>
    </lineage>
</organism>
<keyword evidence="10 18" id="KW-0472">Membrane</keyword>
<evidence type="ECO:0000256" key="14">
    <source>
        <dbReference type="ARBA" id="ARBA00046288"/>
    </source>
</evidence>
<feature type="region of interest" description="Disordered" evidence="17">
    <location>
        <begin position="413"/>
        <end position="449"/>
    </location>
</feature>
<protein>
    <submittedName>
        <fullName evidence="20">Receptor homology region, transmembrane domain-and RING domain-containing 2-like</fullName>
    </submittedName>
</protein>
<evidence type="ECO:0000256" key="6">
    <source>
        <dbReference type="ARBA" id="ARBA00022771"/>
    </source>
</evidence>
<keyword evidence="1" id="KW-0813">Transport</keyword>
<keyword evidence="4" id="KW-0479">Metal-binding</keyword>
<feature type="compositionally biased region" description="Polar residues" evidence="17">
    <location>
        <begin position="286"/>
        <end position="296"/>
    </location>
</feature>
<evidence type="ECO:0000256" key="4">
    <source>
        <dbReference type="ARBA" id="ARBA00022723"/>
    </source>
</evidence>
<feature type="region of interest" description="Disordered" evidence="17">
    <location>
        <begin position="286"/>
        <end position="307"/>
    </location>
</feature>
<dbReference type="InterPro" id="IPR013083">
    <property type="entry name" value="Znf_RING/FYVE/PHD"/>
</dbReference>
<evidence type="ECO:0000256" key="5">
    <source>
        <dbReference type="ARBA" id="ARBA00022729"/>
    </source>
</evidence>
<dbReference type="CDD" id="cd02123">
    <property type="entry name" value="PA_C_RZF_like"/>
    <property type="match status" value="1"/>
</dbReference>
<dbReference type="GO" id="GO:0008270">
    <property type="term" value="F:zinc ion binding"/>
    <property type="evidence" value="ECO:0007669"/>
    <property type="project" value="UniProtKB-KW"/>
</dbReference>
<reference evidence="20 21" key="1">
    <citation type="submission" date="2019-12" db="EMBL/GenBank/DDBJ databases">
        <authorList>
            <person name="Alioto T."/>
            <person name="Alioto T."/>
            <person name="Gomez Garrido J."/>
        </authorList>
    </citation>
    <scope>NUCLEOTIDE SEQUENCE [LARGE SCALE GENOMIC DNA]</scope>
</reference>
<dbReference type="SUPFAM" id="SSF52025">
    <property type="entry name" value="PA domain"/>
    <property type="match status" value="1"/>
</dbReference>
<dbReference type="SUPFAM" id="SSF57850">
    <property type="entry name" value="RING/U-box"/>
    <property type="match status" value="1"/>
</dbReference>
<keyword evidence="7" id="KW-0862">Zinc</keyword>
<dbReference type="Pfam" id="PF13639">
    <property type="entry name" value="zf-RING_2"/>
    <property type="match status" value="1"/>
</dbReference>
<keyword evidence="5" id="KW-0732">Signal</keyword>
<keyword evidence="8" id="KW-0653">Protein transport</keyword>
<evidence type="ECO:0000256" key="13">
    <source>
        <dbReference type="ARBA" id="ARBA00037435"/>
    </source>
</evidence>
<keyword evidence="2" id="KW-0926">Vacuole</keyword>
<feature type="domain" description="RING-type" evidence="19">
    <location>
        <begin position="238"/>
        <end position="280"/>
    </location>
</feature>
<gene>
    <name evidence="20" type="ORF">OLEA9_A027956</name>
</gene>
<feature type="compositionally biased region" description="Low complexity" evidence="17">
    <location>
        <begin position="433"/>
        <end position="449"/>
    </location>
</feature>
<evidence type="ECO:0000313" key="21">
    <source>
        <dbReference type="Proteomes" id="UP000594638"/>
    </source>
</evidence>
<dbReference type="FunFam" id="3.30.40.10:FF:000276">
    <property type="entry name" value="Receptor homology region transmembrane domain-and RING domain-containing protein 2"/>
    <property type="match status" value="1"/>
</dbReference>
<dbReference type="SMART" id="SM00184">
    <property type="entry name" value="RING"/>
    <property type="match status" value="1"/>
</dbReference>
<comment type="function">
    <text evidence="13">Involved in the trafficking of vacuolar proteins. May function as a sorting receptor for protein trafficking to the protein storage vacuole (PSV).</text>
</comment>
<keyword evidence="3 18" id="KW-0812">Transmembrane</keyword>
<keyword evidence="21" id="KW-1185">Reference proteome</keyword>
<dbReference type="InterPro" id="IPR051653">
    <property type="entry name" value="E3_ligase_sorting_rcpt"/>
</dbReference>
<dbReference type="Pfam" id="PF02225">
    <property type="entry name" value="PA"/>
    <property type="match status" value="1"/>
</dbReference>
<dbReference type="GO" id="GO:0015031">
    <property type="term" value="P:protein transport"/>
    <property type="evidence" value="ECO:0007669"/>
    <property type="project" value="UniProtKB-KW"/>
</dbReference>
<evidence type="ECO:0000256" key="16">
    <source>
        <dbReference type="PROSITE-ProRule" id="PRU00175"/>
    </source>
</evidence>
<evidence type="ECO:0000313" key="20">
    <source>
        <dbReference type="EMBL" id="CAA2988298.1"/>
    </source>
</evidence>
<evidence type="ECO:0000259" key="19">
    <source>
        <dbReference type="PROSITE" id="PS50089"/>
    </source>
</evidence>
<evidence type="ECO:0000256" key="15">
    <source>
        <dbReference type="ARBA" id="ARBA00060484"/>
    </source>
</evidence>
<keyword evidence="6 16" id="KW-0863">Zinc-finger</keyword>
<evidence type="ECO:0000256" key="12">
    <source>
        <dbReference type="ARBA" id="ARBA00023180"/>
    </source>
</evidence>
<keyword evidence="9 18" id="KW-1133">Transmembrane helix</keyword>
<evidence type="ECO:0000256" key="11">
    <source>
        <dbReference type="ARBA" id="ARBA00023157"/>
    </source>
</evidence>
<dbReference type="Gene3D" id="3.50.30.30">
    <property type="match status" value="1"/>
</dbReference>
<evidence type="ECO:0000256" key="18">
    <source>
        <dbReference type="SAM" id="Phobius"/>
    </source>
</evidence>
<comment type="caution">
    <text evidence="20">The sequence shown here is derived from an EMBL/GenBank/DDBJ whole genome shotgun (WGS) entry which is preliminary data.</text>
</comment>
<sequence>MEKKMVNFWVFLCGFFVSLGPFNAFGNVVLIGKNVTLSFEDREATFAQPVKGFGKCRTLNVAQPLDACSLLTNNVVLKTNCTEFSCVLIIRGGCNFETKVRTAQAAGFIVAIVYDNKDGDLVAMAGNSAGIKIYAVFVSKASGEALANYAGIPNTELWLTQSFEESSFSIMATAFVTLLSVSAMLATCLCYWRHRNRRERVRVSSVREFHGMSNRLVKAMPSLIFSTVLEDNSTSSTCAICLDDYNVGEKLRILPCLHKFHATCADAWLTSWRTFCPICKRDARTNTGDPPASESTALLSSSPASVNSSSALSSVRSSLAPSSAIRIATSSSRSPLVPCLQSIFSTSYNQQSLQSYHLSPQINSSRSSVDFRNTSSQRSCGAYLVSPHSLGYPSLSSLNSRCMSPYIPSPNNASSSYIESSSRPPNPLHHSESTSSFSPFASDQSLPGC</sequence>
<feature type="compositionally biased region" description="Low complexity" evidence="17">
    <location>
        <begin position="297"/>
        <end position="307"/>
    </location>
</feature>
<dbReference type="OrthoDB" id="8062037at2759"/>
<evidence type="ECO:0000256" key="10">
    <source>
        <dbReference type="ARBA" id="ARBA00023136"/>
    </source>
</evidence>
<dbReference type="Proteomes" id="UP000594638">
    <property type="component" value="Unassembled WGS sequence"/>
</dbReference>
<dbReference type="InterPro" id="IPR001841">
    <property type="entry name" value="Znf_RING"/>
</dbReference>
<keyword evidence="20" id="KW-0675">Receptor</keyword>
<keyword evidence="12" id="KW-0325">Glycoprotein</keyword>
<evidence type="ECO:0000256" key="1">
    <source>
        <dbReference type="ARBA" id="ARBA00022448"/>
    </source>
</evidence>
<comment type="subcellular location">
    <subcellularLocation>
        <location evidence="14">Endomembrane system</location>
        <topology evidence="14">Single-pass type I membrane protein</topology>
    </subcellularLocation>
    <subcellularLocation>
        <location evidence="15">Protein storage vacuole membrane</location>
    </subcellularLocation>
</comment>
<dbReference type="InterPro" id="IPR003137">
    <property type="entry name" value="PA_domain"/>
</dbReference>
<proteinExistence type="predicted"/>
<feature type="compositionally biased region" description="Low complexity" evidence="17">
    <location>
        <begin position="413"/>
        <end position="423"/>
    </location>
</feature>
<dbReference type="AlphaFoldDB" id="A0A8S0S6P9"/>
<dbReference type="InterPro" id="IPR044744">
    <property type="entry name" value="ZNRF4/RNF13/RNF167_PA"/>
</dbReference>
<feature type="transmembrane region" description="Helical" evidence="18">
    <location>
        <begin position="170"/>
        <end position="192"/>
    </location>
</feature>
<dbReference type="PANTHER" id="PTHR47168:SF5">
    <property type="entry name" value="RING-TYPE DOMAIN-CONTAINING PROTEIN"/>
    <property type="match status" value="1"/>
</dbReference>
<dbReference type="FunFam" id="3.50.30.30:FF:000020">
    <property type="entry name" value="Receptor homology region transmembrane domain-and RING domain-containing protein 2"/>
    <property type="match status" value="1"/>
</dbReference>
<dbReference type="GO" id="GO:0012505">
    <property type="term" value="C:endomembrane system"/>
    <property type="evidence" value="ECO:0007669"/>
    <property type="project" value="UniProtKB-SubCell"/>
</dbReference>
<keyword evidence="11" id="KW-1015">Disulfide bond</keyword>
<dbReference type="EMBL" id="CACTIH010003982">
    <property type="protein sequence ID" value="CAA2988298.1"/>
    <property type="molecule type" value="Genomic_DNA"/>
</dbReference>
<evidence type="ECO:0000256" key="8">
    <source>
        <dbReference type="ARBA" id="ARBA00022927"/>
    </source>
</evidence>
<dbReference type="GO" id="GO:0032586">
    <property type="term" value="C:protein storage vacuole membrane"/>
    <property type="evidence" value="ECO:0007669"/>
    <property type="project" value="UniProtKB-SubCell"/>
</dbReference>
<dbReference type="InterPro" id="IPR046450">
    <property type="entry name" value="PA_dom_sf"/>
</dbReference>